<dbReference type="InterPro" id="IPR038765">
    <property type="entry name" value="Papain-like_cys_pep_sf"/>
</dbReference>
<dbReference type="Gene3D" id="3.90.70.10">
    <property type="entry name" value="Cysteine proteinases"/>
    <property type="match status" value="1"/>
</dbReference>
<dbReference type="EMBL" id="LAZR01030838">
    <property type="protein sequence ID" value="KKL55449.1"/>
    <property type="molecule type" value="Genomic_DNA"/>
</dbReference>
<proteinExistence type="predicted"/>
<dbReference type="AlphaFoldDB" id="A0A0F9D1P7"/>
<evidence type="ECO:0000313" key="1">
    <source>
        <dbReference type="EMBL" id="KKL55449.1"/>
    </source>
</evidence>
<gene>
    <name evidence="1" type="ORF">LCGC14_2255290</name>
</gene>
<accession>A0A0F9D1P7</accession>
<protein>
    <recommendedName>
        <fullName evidence="2">Peptidase C1A papain C-terminal domain-containing protein</fullName>
    </recommendedName>
</protein>
<reference evidence="1" key="1">
    <citation type="journal article" date="2015" name="Nature">
        <title>Complex archaea that bridge the gap between prokaryotes and eukaryotes.</title>
        <authorList>
            <person name="Spang A."/>
            <person name="Saw J.H."/>
            <person name="Jorgensen S.L."/>
            <person name="Zaremba-Niedzwiedzka K."/>
            <person name="Martijn J."/>
            <person name="Lind A.E."/>
            <person name="van Eijk R."/>
            <person name="Schleper C."/>
            <person name="Guy L."/>
            <person name="Ettema T.J."/>
        </authorList>
    </citation>
    <scope>NUCLEOTIDE SEQUENCE</scope>
</reference>
<sequence length="334" mass="37945">MNNNLPVKLGFIPDEVDVRDRQYDEVFGAAPKDMPDFKKGYSSEFKYGSLRDDHQGRSLACVGFGATSDMEMAAQVFGIKVHFSQRFIYSQIYIPSSGGSSPRNAYKILNKQGVPEDKYFPTPVGKQLTEKQMRDKTGLAAAKEKALKWKIKGYYSVNLINPDSFAQAIFTNHGVGFGYIAAGKIGHFIFGTGYGIHNGYQGVQYQDSYDPYDKWMVTRNGRWYRENITGQEVKLYSGWVSEPEDWSTNAAKKNIKFKLERIKGKNPILLIADNEPFWIKTQKDMECLIKATDGLINWDKVVPVERFSFPYEGRIIGLPQFVDVVKNFINLGKN</sequence>
<name>A0A0F9D1P7_9ZZZZ</name>
<comment type="caution">
    <text evidence="1">The sequence shown here is derived from an EMBL/GenBank/DDBJ whole genome shotgun (WGS) entry which is preliminary data.</text>
</comment>
<dbReference type="SUPFAM" id="SSF54001">
    <property type="entry name" value="Cysteine proteinases"/>
    <property type="match status" value="1"/>
</dbReference>
<organism evidence="1">
    <name type="scientific">marine sediment metagenome</name>
    <dbReference type="NCBI Taxonomy" id="412755"/>
    <lineage>
        <taxon>unclassified sequences</taxon>
        <taxon>metagenomes</taxon>
        <taxon>ecological metagenomes</taxon>
    </lineage>
</organism>
<evidence type="ECO:0008006" key="2">
    <source>
        <dbReference type="Google" id="ProtNLM"/>
    </source>
</evidence>